<evidence type="ECO:0000313" key="1">
    <source>
        <dbReference type="EMBL" id="KAJ9491397.1"/>
    </source>
</evidence>
<organism evidence="1 2">
    <name type="scientific">Penicillium thymicola</name>
    <dbReference type="NCBI Taxonomy" id="293382"/>
    <lineage>
        <taxon>Eukaryota</taxon>
        <taxon>Fungi</taxon>
        <taxon>Dikarya</taxon>
        <taxon>Ascomycota</taxon>
        <taxon>Pezizomycotina</taxon>
        <taxon>Eurotiomycetes</taxon>
        <taxon>Eurotiomycetidae</taxon>
        <taxon>Eurotiales</taxon>
        <taxon>Aspergillaceae</taxon>
        <taxon>Penicillium</taxon>
    </lineage>
</organism>
<accession>A0AAI9XC04</accession>
<dbReference type="SUPFAM" id="SSF82109">
    <property type="entry name" value="MIR domain"/>
    <property type="match status" value="1"/>
</dbReference>
<comment type="caution">
    <text evidence="1">The sequence shown here is derived from an EMBL/GenBank/DDBJ whole genome shotgun (WGS) entry which is preliminary data.</text>
</comment>
<sequence length="475" mass="53504">MVGSRRPTEASAAGVIGGLVRQGVVLMTAVTAILAVTFPLSETSSGGNYNLHYLPASLRREMRPEIPAYSPGAAEVDGRPFPAYSLIPEAPISLYIPSAGFLWTDPLTWDTNRHRFQWKEENRQLPKQSSTLDEMEDKNDYMHVNNNQSRVIFSDKSNTVGPWFFEQVVSGEYDTTDPVLAARVWPGQVVYLRQVQTGEFLTASMDGMTISDMYDNSLDDDIRRLHISADEHESATSEWQVLYDAHRDNGFRLWNKAANCFLATSYRTYPNMHGRQSNDTILENLYLELEACCTYPPSRAASTFYAVDGVPKPSAPSTWLLQSTGLLAVYESQLRAYGSNTVDLLRAMWELHSSRKHYTLLQDMALEQAKLHVGIPYPKHWTRVFYTIIAGSILLHLGKGMYAQRSRTPSVRNCRVPGICRNGSMPLIELFYLVCYLAETVQRGGKVWDSHFAVGVAWITVVDFVDHVGCMEVKF</sequence>
<reference evidence="1" key="1">
    <citation type="submission" date="2015-06" db="EMBL/GenBank/DDBJ databases">
        <authorList>
            <person name="Nguyen H."/>
        </authorList>
    </citation>
    <scope>NUCLEOTIDE SEQUENCE</scope>
    <source>
        <strain evidence="1">DAOM 180753</strain>
    </source>
</reference>
<protein>
    <submittedName>
        <fullName evidence="1">Uncharacterized protein</fullName>
    </submittedName>
</protein>
<keyword evidence="2" id="KW-1185">Reference proteome</keyword>
<dbReference type="EMBL" id="LACB01000033">
    <property type="protein sequence ID" value="KAJ9491397.1"/>
    <property type="molecule type" value="Genomic_DNA"/>
</dbReference>
<gene>
    <name evidence="1" type="ORF">VN97_g1861</name>
</gene>
<proteinExistence type="predicted"/>
<evidence type="ECO:0000313" key="2">
    <source>
        <dbReference type="Proteomes" id="UP001227192"/>
    </source>
</evidence>
<name>A0AAI9XC04_PENTH</name>
<dbReference type="Gene3D" id="2.80.10.50">
    <property type="match status" value="1"/>
</dbReference>
<reference evidence="1" key="2">
    <citation type="journal article" date="2016" name="Fungal Biol.">
        <title>Ochratoxin A production by Penicillium thymicola.</title>
        <authorList>
            <person name="Nguyen H.D.T."/>
            <person name="McMullin D.R."/>
            <person name="Ponomareva E."/>
            <person name="Riley R."/>
            <person name="Pomraning K.R."/>
            <person name="Baker S.E."/>
            <person name="Seifert K.A."/>
        </authorList>
    </citation>
    <scope>NUCLEOTIDE SEQUENCE</scope>
    <source>
        <strain evidence="1">DAOM 180753</strain>
    </source>
</reference>
<dbReference type="AlphaFoldDB" id="A0AAI9XC04"/>
<dbReference type="Proteomes" id="UP001227192">
    <property type="component" value="Unassembled WGS sequence"/>
</dbReference>
<dbReference type="InterPro" id="IPR036300">
    <property type="entry name" value="MIR_dom_sf"/>
</dbReference>